<keyword evidence="1" id="KW-0472">Membrane</keyword>
<comment type="caution">
    <text evidence="2">The sequence shown here is derived from an EMBL/GenBank/DDBJ whole genome shotgun (WGS) entry which is preliminary data.</text>
</comment>
<evidence type="ECO:0000313" key="2">
    <source>
        <dbReference type="EMBL" id="KAL2292505.1"/>
    </source>
</evidence>
<proteinExistence type="predicted"/>
<reference evidence="2 3" key="1">
    <citation type="submission" date="2024-03" db="EMBL/GenBank/DDBJ databases">
        <title>A high-quality draft genome sequence of Diaporthe vaccinii, a causative agent of upright dieback and viscid rot disease in cranberry plants.</title>
        <authorList>
            <person name="Sarrasin M."/>
            <person name="Lang B.F."/>
            <person name="Burger G."/>
        </authorList>
    </citation>
    <scope>NUCLEOTIDE SEQUENCE [LARGE SCALE GENOMIC DNA]</scope>
    <source>
        <strain evidence="2 3">IS7</strain>
    </source>
</reference>
<keyword evidence="1" id="KW-0812">Transmembrane</keyword>
<evidence type="ECO:0000313" key="3">
    <source>
        <dbReference type="Proteomes" id="UP001600888"/>
    </source>
</evidence>
<evidence type="ECO:0000256" key="1">
    <source>
        <dbReference type="SAM" id="Phobius"/>
    </source>
</evidence>
<protein>
    <submittedName>
        <fullName evidence="2">Uncharacterized protein</fullName>
    </submittedName>
</protein>
<keyword evidence="1" id="KW-1133">Transmembrane helix</keyword>
<organism evidence="2 3">
    <name type="scientific">Diaporthe vaccinii</name>
    <dbReference type="NCBI Taxonomy" id="105482"/>
    <lineage>
        <taxon>Eukaryota</taxon>
        <taxon>Fungi</taxon>
        <taxon>Dikarya</taxon>
        <taxon>Ascomycota</taxon>
        <taxon>Pezizomycotina</taxon>
        <taxon>Sordariomycetes</taxon>
        <taxon>Sordariomycetidae</taxon>
        <taxon>Diaporthales</taxon>
        <taxon>Diaporthaceae</taxon>
        <taxon>Diaporthe</taxon>
        <taxon>Diaporthe eres species complex</taxon>
    </lineage>
</organism>
<dbReference type="EMBL" id="JBAWTH010000003">
    <property type="protein sequence ID" value="KAL2292505.1"/>
    <property type="molecule type" value="Genomic_DNA"/>
</dbReference>
<dbReference type="Proteomes" id="UP001600888">
    <property type="component" value="Unassembled WGS sequence"/>
</dbReference>
<accession>A0ABR4FCT8</accession>
<feature type="transmembrane region" description="Helical" evidence="1">
    <location>
        <begin position="21"/>
        <end position="41"/>
    </location>
</feature>
<sequence>MTPFVFEKRDLAVGTAATVQFRFLGGNIVVSIVTAVGNSWIKHALSDKMTWEQISAIFRSTEAIETLPPSLSTLVREDFVGSFNLQMEVVLGFTVAGILTTLLMWQRPQLQVS</sequence>
<keyword evidence="3" id="KW-1185">Reference proteome</keyword>
<gene>
    <name evidence="2" type="ORF">FJTKL_09468</name>
</gene>
<feature type="transmembrane region" description="Helical" evidence="1">
    <location>
        <begin position="85"/>
        <end position="105"/>
    </location>
</feature>
<name>A0ABR4FCT8_9PEZI</name>